<keyword evidence="13" id="KW-0902">Two-component regulatory system</keyword>
<keyword evidence="4" id="KW-1003">Cell membrane</keyword>
<evidence type="ECO:0000256" key="5">
    <source>
        <dbReference type="ARBA" id="ARBA00022519"/>
    </source>
</evidence>
<dbReference type="PROSITE" id="PS50109">
    <property type="entry name" value="HIS_KIN"/>
    <property type="match status" value="1"/>
</dbReference>
<feature type="domain" description="Histidine kinase" evidence="16">
    <location>
        <begin position="113"/>
        <end position="311"/>
    </location>
</feature>
<feature type="transmembrane region" description="Helical" evidence="15">
    <location>
        <begin position="29"/>
        <end position="52"/>
    </location>
</feature>
<evidence type="ECO:0000256" key="6">
    <source>
        <dbReference type="ARBA" id="ARBA00022553"/>
    </source>
</evidence>
<keyword evidence="6" id="KW-0597">Phosphoprotein</keyword>
<keyword evidence="19" id="KW-1185">Reference proteome</keyword>
<dbReference type="GO" id="GO:0005524">
    <property type="term" value="F:ATP binding"/>
    <property type="evidence" value="ECO:0007669"/>
    <property type="project" value="UniProtKB-KW"/>
</dbReference>
<dbReference type="Pfam" id="PF00512">
    <property type="entry name" value="HisKA"/>
    <property type="match status" value="1"/>
</dbReference>
<dbReference type="PATRIC" id="fig|1439726.3.peg.2649"/>
<evidence type="ECO:0000313" key="19">
    <source>
        <dbReference type="Proteomes" id="UP000094622"/>
    </source>
</evidence>
<dbReference type="Pfam" id="PF02518">
    <property type="entry name" value="HATPase_c"/>
    <property type="match status" value="1"/>
</dbReference>
<evidence type="ECO:0000256" key="15">
    <source>
        <dbReference type="SAM" id="Phobius"/>
    </source>
</evidence>
<name>A0A1E3H2Z9_9HYPH</name>
<dbReference type="InterPro" id="IPR036890">
    <property type="entry name" value="HATPase_C_sf"/>
</dbReference>
<evidence type="ECO:0000259" key="16">
    <source>
        <dbReference type="PROSITE" id="PS50109"/>
    </source>
</evidence>
<evidence type="ECO:0000256" key="11">
    <source>
        <dbReference type="ARBA" id="ARBA00022840"/>
    </source>
</evidence>
<evidence type="ECO:0000256" key="7">
    <source>
        <dbReference type="ARBA" id="ARBA00022679"/>
    </source>
</evidence>
<dbReference type="PANTHER" id="PTHR44936:SF5">
    <property type="entry name" value="SENSOR HISTIDINE KINASE ENVZ"/>
    <property type="match status" value="1"/>
</dbReference>
<evidence type="ECO:0000256" key="1">
    <source>
        <dbReference type="ARBA" id="ARBA00000085"/>
    </source>
</evidence>
<keyword evidence="8 15" id="KW-0812">Transmembrane</keyword>
<dbReference type="Gene3D" id="1.10.287.130">
    <property type="match status" value="1"/>
</dbReference>
<keyword evidence="7 18" id="KW-0808">Transferase</keyword>
<dbReference type="InterPro" id="IPR004358">
    <property type="entry name" value="Sig_transdc_His_kin-like_C"/>
</dbReference>
<dbReference type="PRINTS" id="PR00344">
    <property type="entry name" value="BCTRLSENSOR"/>
</dbReference>
<dbReference type="InterPro" id="IPR050980">
    <property type="entry name" value="2C_sensor_his_kinase"/>
</dbReference>
<keyword evidence="11" id="KW-0067">ATP-binding</keyword>
<evidence type="ECO:0000256" key="3">
    <source>
        <dbReference type="ARBA" id="ARBA00012438"/>
    </source>
</evidence>
<dbReference type="Pfam" id="PF00672">
    <property type="entry name" value="HAMP"/>
    <property type="match status" value="1"/>
</dbReference>
<dbReference type="SMART" id="SM00387">
    <property type="entry name" value="HATPase_c"/>
    <property type="match status" value="1"/>
</dbReference>
<dbReference type="EC" id="2.7.13.3" evidence="3"/>
<dbReference type="GO" id="GO:0005886">
    <property type="term" value="C:plasma membrane"/>
    <property type="evidence" value="ECO:0007669"/>
    <property type="project" value="UniProtKB-SubCell"/>
</dbReference>
<dbReference type="PANTHER" id="PTHR44936">
    <property type="entry name" value="SENSOR PROTEIN CREC"/>
    <property type="match status" value="1"/>
</dbReference>
<evidence type="ECO:0000313" key="18">
    <source>
        <dbReference type="EMBL" id="ODN70186.1"/>
    </source>
</evidence>
<dbReference type="CDD" id="cd00082">
    <property type="entry name" value="HisKA"/>
    <property type="match status" value="1"/>
</dbReference>
<dbReference type="GO" id="GO:0000155">
    <property type="term" value="F:phosphorelay sensor kinase activity"/>
    <property type="evidence" value="ECO:0007669"/>
    <property type="project" value="InterPro"/>
</dbReference>
<sequence length="316" mass="33930">MPFTAAISIPLPDGTWLNAFAQYGPPPAWAWPTLLSSGLIASGIVVIVILTVRRITRPLRALATAADGLGRGETVPPLPETGPIEIRSTTHAFNAMRERLGRFIADRTRLLAAISHDLRTPLTALRLRAEFVEDDEIRDKMIATIDEMHRMTEATLAFARDDVGHEPARKVDLAALVTALADDFADIGENVTATAPDRLDFMVRPTALRRAIRNLVENALRYGGTARLSVEDGPDIVIAVEDDGPGIPEAQMEEVFEPFVRLEGSRSQETGGVGLGLATARSIVHAHGGEIRLANLAAGGLRAEIHLPKPGTGASV</sequence>
<dbReference type="CDD" id="cd06225">
    <property type="entry name" value="HAMP"/>
    <property type="match status" value="1"/>
</dbReference>
<keyword evidence="5" id="KW-0997">Cell inner membrane</keyword>
<protein>
    <recommendedName>
        <fullName evidence="3">histidine kinase</fullName>
        <ecNumber evidence="3">2.7.13.3</ecNumber>
    </recommendedName>
</protein>
<keyword evidence="10" id="KW-0418">Kinase</keyword>
<dbReference type="SUPFAM" id="SSF55874">
    <property type="entry name" value="ATPase domain of HSP90 chaperone/DNA topoisomerase II/histidine kinase"/>
    <property type="match status" value="1"/>
</dbReference>
<dbReference type="Proteomes" id="UP000094622">
    <property type="component" value="Unassembled WGS sequence"/>
</dbReference>
<dbReference type="EMBL" id="MCRJ01000059">
    <property type="protein sequence ID" value="ODN70186.1"/>
    <property type="molecule type" value="Genomic_DNA"/>
</dbReference>
<evidence type="ECO:0000256" key="12">
    <source>
        <dbReference type="ARBA" id="ARBA00022989"/>
    </source>
</evidence>
<dbReference type="Gene3D" id="1.10.8.500">
    <property type="entry name" value="HAMP domain in histidine kinase"/>
    <property type="match status" value="1"/>
</dbReference>
<organism evidence="18 19">
    <name type="scientific">Methylobrevis pamukkalensis</name>
    <dbReference type="NCBI Taxonomy" id="1439726"/>
    <lineage>
        <taxon>Bacteria</taxon>
        <taxon>Pseudomonadati</taxon>
        <taxon>Pseudomonadota</taxon>
        <taxon>Alphaproteobacteria</taxon>
        <taxon>Hyphomicrobiales</taxon>
        <taxon>Pleomorphomonadaceae</taxon>
        <taxon>Methylobrevis</taxon>
    </lineage>
</organism>
<evidence type="ECO:0000256" key="13">
    <source>
        <dbReference type="ARBA" id="ARBA00023012"/>
    </source>
</evidence>
<dbReference type="InterPro" id="IPR036097">
    <property type="entry name" value="HisK_dim/P_sf"/>
</dbReference>
<evidence type="ECO:0000256" key="10">
    <source>
        <dbReference type="ARBA" id="ARBA00022777"/>
    </source>
</evidence>
<dbReference type="SMART" id="SM00388">
    <property type="entry name" value="HisKA"/>
    <property type="match status" value="1"/>
</dbReference>
<evidence type="ECO:0000259" key="17">
    <source>
        <dbReference type="PROSITE" id="PS50885"/>
    </source>
</evidence>
<dbReference type="InterPro" id="IPR003661">
    <property type="entry name" value="HisK_dim/P_dom"/>
</dbReference>
<evidence type="ECO:0000256" key="8">
    <source>
        <dbReference type="ARBA" id="ARBA00022692"/>
    </source>
</evidence>
<dbReference type="PROSITE" id="PS50885">
    <property type="entry name" value="HAMP"/>
    <property type="match status" value="1"/>
</dbReference>
<accession>A0A1E3H2Z9</accession>
<dbReference type="InterPro" id="IPR003594">
    <property type="entry name" value="HATPase_dom"/>
</dbReference>
<dbReference type="SMART" id="SM00304">
    <property type="entry name" value="HAMP"/>
    <property type="match status" value="1"/>
</dbReference>
<dbReference type="InterPro" id="IPR003660">
    <property type="entry name" value="HAMP_dom"/>
</dbReference>
<keyword evidence="12 15" id="KW-1133">Transmembrane helix</keyword>
<dbReference type="Gene3D" id="3.30.565.10">
    <property type="entry name" value="Histidine kinase-like ATPase, C-terminal domain"/>
    <property type="match status" value="1"/>
</dbReference>
<keyword evidence="9" id="KW-0547">Nucleotide-binding</keyword>
<dbReference type="InterPro" id="IPR005467">
    <property type="entry name" value="His_kinase_dom"/>
</dbReference>
<evidence type="ECO:0000256" key="9">
    <source>
        <dbReference type="ARBA" id="ARBA00022741"/>
    </source>
</evidence>
<comment type="subcellular location">
    <subcellularLocation>
        <location evidence="2">Cell inner membrane</location>
        <topology evidence="2">Multi-pass membrane protein</topology>
    </subcellularLocation>
</comment>
<keyword evidence="14 15" id="KW-0472">Membrane</keyword>
<reference evidence="18 19" key="1">
    <citation type="submission" date="2016-07" db="EMBL/GenBank/DDBJ databases">
        <title>Draft Genome Sequence of Methylobrevis pamukkalensis PK2.</title>
        <authorList>
            <person name="Vasilenko O.V."/>
            <person name="Doronina N.V."/>
            <person name="Shmareva M.N."/>
            <person name="Tarlachkov S.V."/>
            <person name="Mustakhimov I."/>
            <person name="Trotsenko Y.A."/>
        </authorList>
    </citation>
    <scope>NUCLEOTIDE SEQUENCE [LARGE SCALE GENOMIC DNA]</scope>
    <source>
        <strain evidence="18 19">PK2</strain>
    </source>
</reference>
<comment type="catalytic activity">
    <reaction evidence="1">
        <text>ATP + protein L-histidine = ADP + protein N-phospho-L-histidine.</text>
        <dbReference type="EC" id="2.7.13.3"/>
    </reaction>
</comment>
<proteinExistence type="predicted"/>
<feature type="domain" description="HAMP" evidence="17">
    <location>
        <begin position="53"/>
        <end position="105"/>
    </location>
</feature>
<dbReference type="CDD" id="cd00075">
    <property type="entry name" value="HATPase"/>
    <property type="match status" value="1"/>
</dbReference>
<dbReference type="SUPFAM" id="SSF47384">
    <property type="entry name" value="Homodimeric domain of signal transducing histidine kinase"/>
    <property type="match status" value="1"/>
</dbReference>
<evidence type="ECO:0000256" key="2">
    <source>
        <dbReference type="ARBA" id="ARBA00004429"/>
    </source>
</evidence>
<dbReference type="AlphaFoldDB" id="A0A1E3H2Z9"/>
<comment type="caution">
    <text evidence="18">The sequence shown here is derived from an EMBL/GenBank/DDBJ whole genome shotgun (WGS) entry which is preliminary data.</text>
</comment>
<gene>
    <name evidence="18" type="primary">envZ_3</name>
    <name evidence="18" type="ORF">A6302_02520</name>
</gene>
<evidence type="ECO:0000256" key="4">
    <source>
        <dbReference type="ARBA" id="ARBA00022475"/>
    </source>
</evidence>
<evidence type="ECO:0000256" key="14">
    <source>
        <dbReference type="ARBA" id="ARBA00023136"/>
    </source>
</evidence>